<dbReference type="Gene3D" id="1.10.10.60">
    <property type="entry name" value="Homeodomain-like"/>
    <property type="match status" value="1"/>
</dbReference>
<evidence type="ECO:0000256" key="3">
    <source>
        <dbReference type="ARBA" id="ARBA00023163"/>
    </source>
</evidence>
<name>A0A840LG92_9BURK</name>
<keyword evidence="1" id="KW-0805">Transcription regulation</keyword>
<evidence type="ECO:0000313" key="6">
    <source>
        <dbReference type="Proteomes" id="UP000562027"/>
    </source>
</evidence>
<organism evidence="5 6">
    <name type="scientific">Roseateles oligotrophus</name>
    <dbReference type="NCBI Taxonomy" id="1769250"/>
    <lineage>
        <taxon>Bacteria</taxon>
        <taxon>Pseudomonadati</taxon>
        <taxon>Pseudomonadota</taxon>
        <taxon>Betaproteobacteria</taxon>
        <taxon>Burkholderiales</taxon>
        <taxon>Sphaerotilaceae</taxon>
        <taxon>Roseateles</taxon>
    </lineage>
</organism>
<feature type="domain" description="HTH araC/xylS-type" evidence="4">
    <location>
        <begin position="246"/>
        <end position="345"/>
    </location>
</feature>
<comment type="caution">
    <text evidence="5">The sequence shown here is derived from an EMBL/GenBank/DDBJ whole genome shotgun (WGS) entry which is preliminary data.</text>
</comment>
<reference evidence="5 6" key="1">
    <citation type="submission" date="2020-08" db="EMBL/GenBank/DDBJ databases">
        <title>Functional genomics of gut bacteria from endangered species of beetles.</title>
        <authorList>
            <person name="Carlos-Shanley C."/>
        </authorList>
    </citation>
    <scope>NUCLEOTIDE SEQUENCE [LARGE SCALE GENOMIC DNA]</scope>
    <source>
        <strain evidence="5 6">S00239</strain>
    </source>
</reference>
<dbReference type="GO" id="GO:0003700">
    <property type="term" value="F:DNA-binding transcription factor activity"/>
    <property type="evidence" value="ECO:0007669"/>
    <property type="project" value="InterPro"/>
</dbReference>
<evidence type="ECO:0000313" key="5">
    <source>
        <dbReference type="EMBL" id="MBB4844307.1"/>
    </source>
</evidence>
<dbReference type="PROSITE" id="PS00041">
    <property type="entry name" value="HTH_ARAC_FAMILY_1"/>
    <property type="match status" value="1"/>
</dbReference>
<dbReference type="SUPFAM" id="SSF46689">
    <property type="entry name" value="Homeodomain-like"/>
    <property type="match status" value="2"/>
</dbReference>
<gene>
    <name evidence="5" type="ORF">HNP55_002843</name>
</gene>
<dbReference type="SMART" id="SM00342">
    <property type="entry name" value="HTH_ARAC"/>
    <property type="match status" value="1"/>
</dbReference>
<proteinExistence type="predicted"/>
<dbReference type="EMBL" id="JACHLP010000005">
    <property type="protein sequence ID" value="MBB4844307.1"/>
    <property type="molecule type" value="Genomic_DNA"/>
</dbReference>
<dbReference type="InterPro" id="IPR050204">
    <property type="entry name" value="AraC_XylS_family_regulators"/>
</dbReference>
<keyword evidence="2 5" id="KW-0238">DNA-binding</keyword>
<sequence>MPLPQTAPSPMASFSRPDFLLASPGLCLQGPAAIHEHFERLNAHTRAARRQLGATPLRAGDALPVAALAMPEHARAGGATFLVEAYFPMALDVHTLDASTAPEALSICMPLSGEFRLRLHSGEYQAVAGEALIIDPAGVELTQVGAATHFIEFNLPKAGFLSLGAELAPGRWGGAPLFEPLLRGPLAERLRLMAVEAGKCLLPGRADAARQVMFKRWAELISLTLLDEHLLADSGRAMGSPPPGLKRALDFIAAHAREDILLADIAAAACVSARSLLRLFREHLGQSPGAYLRQVRLDQARAELKRGDAPTVRALAQRWGFQNPGKFSQAYRARFGESPGETRSPRIR</sequence>
<dbReference type="InterPro" id="IPR018060">
    <property type="entry name" value="HTH_AraC"/>
</dbReference>
<dbReference type="Pfam" id="PF12833">
    <property type="entry name" value="HTH_18"/>
    <property type="match status" value="1"/>
</dbReference>
<keyword evidence="6" id="KW-1185">Reference proteome</keyword>
<dbReference type="RefSeq" id="WP_184300506.1">
    <property type="nucleotide sequence ID" value="NZ_JACHLP010000005.1"/>
</dbReference>
<dbReference type="InterPro" id="IPR009057">
    <property type="entry name" value="Homeodomain-like_sf"/>
</dbReference>
<evidence type="ECO:0000259" key="4">
    <source>
        <dbReference type="PROSITE" id="PS01124"/>
    </source>
</evidence>
<evidence type="ECO:0000256" key="2">
    <source>
        <dbReference type="ARBA" id="ARBA00023125"/>
    </source>
</evidence>
<dbReference type="InterPro" id="IPR018062">
    <property type="entry name" value="HTH_AraC-typ_CS"/>
</dbReference>
<dbReference type="PROSITE" id="PS01124">
    <property type="entry name" value="HTH_ARAC_FAMILY_2"/>
    <property type="match status" value="1"/>
</dbReference>
<evidence type="ECO:0000256" key="1">
    <source>
        <dbReference type="ARBA" id="ARBA00023015"/>
    </source>
</evidence>
<accession>A0A840LG92</accession>
<dbReference type="GO" id="GO:0043565">
    <property type="term" value="F:sequence-specific DNA binding"/>
    <property type="evidence" value="ECO:0007669"/>
    <property type="project" value="InterPro"/>
</dbReference>
<protein>
    <submittedName>
        <fullName evidence="5">AraC-like DNA-binding protein</fullName>
    </submittedName>
</protein>
<dbReference type="AlphaFoldDB" id="A0A840LG92"/>
<keyword evidence="3" id="KW-0804">Transcription</keyword>
<dbReference type="Proteomes" id="UP000562027">
    <property type="component" value="Unassembled WGS sequence"/>
</dbReference>
<dbReference type="PANTHER" id="PTHR46796">
    <property type="entry name" value="HTH-TYPE TRANSCRIPTIONAL ACTIVATOR RHAS-RELATED"/>
    <property type="match status" value="1"/>
</dbReference>